<accession>A0A1I6KM09</accession>
<evidence type="ECO:0000313" key="1">
    <source>
        <dbReference type="EMBL" id="SFR92302.1"/>
    </source>
</evidence>
<dbReference type="Proteomes" id="UP000199659">
    <property type="component" value="Unassembled WGS sequence"/>
</dbReference>
<sequence length="145" mass="16021">MVFGKAAPTFNSKLTAKLFSKANYGKTSTAIYKWVTRSGTSVKALSYKLIPRGGGKGMAALVKFVQNSPDDFIKAVKPLNEMKELFKGLENNTAANGSAVAISKMYTTLFGETNKEANLTDKISEIDKYFDQLEKVQHTYIYAEE</sequence>
<proteinExistence type="predicted"/>
<gene>
    <name evidence="1" type="ORF">SAMN05661086_02534</name>
</gene>
<dbReference type="EMBL" id="FOYZ01000009">
    <property type="protein sequence ID" value="SFR92302.1"/>
    <property type="molecule type" value="Genomic_DNA"/>
</dbReference>
<organism evidence="1 2">
    <name type="scientific">Anaeromicropila populeti</name>
    <dbReference type="NCBI Taxonomy" id="37658"/>
    <lineage>
        <taxon>Bacteria</taxon>
        <taxon>Bacillati</taxon>
        <taxon>Bacillota</taxon>
        <taxon>Clostridia</taxon>
        <taxon>Lachnospirales</taxon>
        <taxon>Lachnospiraceae</taxon>
        <taxon>Anaeromicropila</taxon>
    </lineage>
</organism>
<dbReference type="AlphaFoldDB" id="A0A1I6KM09"/>
<dbReference type="RefSeq" id="WP_092561329.1">
    <property type="nucleotide sequence ID" value="NZ_FOYZ01000009.1"/>
</dbReference>
<name>A0A1I6KM09_9FIRM</name>
<keyword evidence="2" id="KW-1185">Reference proteome</keyword>
<evidence type="ECO:0000313" key="2">
    <source>
        <dbReference type="Proteomes" id="UP000199659"/>
    </source>
</evidence>
<reference evidence="1 2" key="1">
    <citation type="submission" date="2016-10" db="EMBL/GenBank/DDBJ databases">
        <authorList>
            <person name="de Groot N.N."/>
        </authorList>
    </citation>
    <scope>NUCLEOTIDE SEQUENCE [LARGE SCALE GENOMIC DNA]</scope>
    <source>
        <strain evidence="1 2">743A</strain>
    </source>
</reference>
<protein>
    <submittedName>
        <fullName evidence="1">Uncharacterized protein</fullName>
    </submittedName>
</protein>